<dbReference type="CDD" id="cd01948">
    <property type="entry name" value="EAL"/>
    <property type="match status" value="1"/>
</dbReference>
<dbReference type="InterPro" id="IPR003660">
    <property type="entry name" value="HAMP_dom"/>
</dbReference>
<name>A0A3B0YHM1_9ZZZZ</name>
<dbReference type="GO" id="GO:0016020">
    <property type="term" value="C:membrane"/>
    <property type="evidence" value="ECO:0007669"/>
    <property type="project" value="InterPro"/>
</dbReference>
<dbReference type="InterPro" id="IPR035919">
    <property type="entry name" value="EAL_sf"/>
</dbReference>
<evidence type="ECO:0000259" key="3">
    <source>
        <dbReference type="PROSITE" id="PS50887"/>
    </source>
</evidence>
<dbReference type="PROSITE" id="PS50885">
    <property type="entry name" value="HAMP"/>
    <property type="match status" value="1"/>
</dbReference>
<evidence type="ECO:0000259" key="1">
    <source>
        <dbReference type="PROSITE" id="PS50883"/>
    </source>
</evidence>
<dbReference type="NCBIfam" id="TIGR00254">
    <property type="entry name" value="GGDEF"/>
    <property type="match status" value="1"/>
</dbReference>
<dbReference type="GO" id="GO:0007165">
    <property type="term" value="P:signal transduction"/>
    <property type="evidence" value="ECO:0007669"/>
    <property type="project" value="InterPro"/>
</dbReference>
<dbReference type="SUPFAM" id="SSF55073">
    <property type="entry name" value="Nucleotide cyclase"/>
    <property type="match status" value="1"/>
</dbReference>
<feature type="domain" description="GGDEF" evidence="3">
    <location>
        <begin position="514"/>
        <end position="647"/>
    </location>
</feature>
<dbReference type="SUPFAM" id="SSF55785">
    <property type="entry name" value="PYP-like sensor domain (PAS domain)"/>
    <property type="match status" value="1"/>
</dbReference>
<evidence type="ECO:0000313" key="4">
    <source>
        <dbReference type="EMBL" id="VAW75633.1"/>
    </source>
</evidence>
<dbReference type="SUPFAM" id="SSF158472">
    <property type="entry name" value="HAMP domain-like"/>
    <property type="match status" value="1"/>
</dbReference>
<dbReference type="InterPro" id="IPR052155">
    <property type="entry name" value="Biofilm_reg_signaling"/>
</dbReference>
<dbReference type="PROSITE" id="PS50883">
    <property type="entry name" value="EAL"/>
    <property type="match status" value="1"/>
</dbReference>
<dbReference type="NCBIfam" id="TIGR00229">
    <property type="entry name" value="sensory_box"/>
    <property type="match status" value="1"/>
</dbReference>
<dbReference type="PANTHER" id="PTHR44757:SF4">
    <property type="entry name" value="DIGUANYLATE CYCLASE DGCE-RELATED"/>
    <property type="match status" value="1"/>
</dbReference>
<dbReference type="Pfam" id="PF00672">
    <property type="entry name" value="HAMP"/>
    <property type="match status" value="1"/>
</dbReference>
<feature type="domain" description="EAL" evidence="1">
    <location>
        <begin position="658"/>
        <end position="911"/>
    </location>
</feature>
<dbReference type="InterPro" id="IPR035965">
    <property type="entry name" value="PAS-like_dom_sf"/>
</dbReference>
<dbReference type="InterPro" id="IPR001633">
    <property type="entry name" value="EAL_dom"/>
</dbReference>
<dbReference type="Gene3D" id="3.30.70.270">
    <property type="match status" value="1"/>
</dbReference>
<sequence length="917" mass="100775">MNIEQKNTLFVISLVLAVLLGVAGAAYLLIKDHVASGIHDDLERASKVFVSAQKNTFDNLFSVARSVRSEPSLIAATLTGDVATVRSMLDDLYPRPGADFMAVYLDTGPGDVAGVGDKPHFTSSQVLGSDDLLDLVRGLVAGDAVEFGNALMFDSLLQLVAVPIENPLGGRAGALIVGKRFSEKDLQGLRELVYADMAVFSNSVVLASSIPELKDRLPQINQITSSQRGEVMDVGGERYSVRVLPVLNHAGSDRKAARVLLAVPHSTYWAPFRVLGGNAAYFSVLILLLAGLCGICISRRTLTRPIQLLARATQAIANGDMTQKLKLVRKDELGQLMGSFNAMLGALNASQNELKNSRRRFRDFASSSSDWLWETDRSGHFTFVSTSVSETLDIPAESWLGRTPAEIFPGSSLGELMSLLRSGDDRRDVFKEVEIWVHARNGDQHCLRLNGVPVLSGKTLRGYRGTARDITKIKQDEKRMVILANQDHLTGLSNRRRFMEDLNHEIRRVERDEQSGVLLLIDIDHLKLVNDTAGHAAGDQIIVQVAGMLKRASREQDFLARVSGDEFAVAYSGMDETLGIEKAKELLERIGKLKPRYGGRSLNVSASIGIVTFPAQGKAPVELLAKADAAMSSAKHSGRNCIRSYDESDMMREEMDNQLVWKDRLLDVLDRDELVLVFQPIVSVAAGQTSHYEVLVRMREANGSLIPPGKFIPAAEQFGLIQRLDRQVLAKAIRHLADLPAEFSQTAFSINLSGMSVGSDETYDCIEREVRESGIDPVRITFEITETAACEQLSSAIEFIQKIRQLGCRISLDDFGVGFSSFSYLKHLRADILKIDGSFIRDIHNNNADQLFVKALVDVARGMGMHTVAEFVENEQVYDRVRSLGVDYVQGYYLGKPQLELVPASVEGRAAVSIEVA</sequence>
<dbReference type="Pfam" id="PF08448">
    <property type="entry name" value="PAS_4"/>
    <property type="match status" value="1"/>
</dbReference>
<dbReference type="SMART" id="SM00091">
    <property type="entry name" value="PAS"/>
    <property type="match status" value="1"/>
</dbReference>
<dbReference type="SMART" id="SM00304">
    <property type="entry name" value="HAMP"/>
    <property type="match status" value="1"/>
</dbReference>
<dbReference type="SMART" id="SM00052">
    <property type="entry name" value="EAL"/>
    <property type="match status" value="1"/>
</dbReference>
<dbReference type="InterPro" id="IPR029787">
    <property type="entry name" value="Nucleotide_cyclase"/>
</dbReference>
<dbReference type="EMBL" id="UOFN01000050">
    <property type="protein sequence ID" value="VAW75633.1"/>
    <property type="molecule type" value="Genomic_DNA"/>
</dbReference>
<dbReference type="PROSITE" id="PS50887">
    <property type="entry name" value="GGDEF"/>
    <property type="match status" value="1"/>
</dbReference>
<dbReference type="CDD" id="cd06225">
    <property type="entry name" value="HAMP"/>
    <property type="match status" value="1"/>
</dbReference>
<dbReference type="Pfam" id="PF00990">
    <property type="entry name" value="GGDEF"/>
    <property type="match status" value="1"/>
</dbReference>
<feature type="domain" description="HAMP" evidence="2">
    <location>
        <begin position="300"/>
        <end position="352"/>
    </location>
</feature>
<dbReference type="CDD" id="cd00130">
    <property type="entry name" value="PAS"/>
    <property type="match status" value="1"/>
</dbReference>
<reference evidence="4" key="1">
    <citation type="submission" date="2018-06" db="EMBL/GenBank/DDBJ databases">
        <authorList>
            <person name="Zhirakovskaya E."/>
        </authorList>
    </citation>
    <scope>NUCLEOTIDE SEQUENCE</scope>
</reference>
<evidence type="ECO:0000259" key="2">
    <source>
        <dbReference type="PROSITE" id="PS50885"/>
    </source>
</evidence>
<dbReference type="CDD" id="cd01949">
    <property type="entry name" value="GGDEF"/>
    <property type="match status" value="1"/>
</dbReference>
<organism evidence="4">
    <name type="scientific">hydrothermal vent metagenome</name>
    <dbReference type="NCBI Taxonomy" id="652676"/>
    <lineage>
        <taxon>unclassified sequences</taxon>
        <taxon>metagenomes</taxon>
        <taxon>ecological metagenomes</taxon>
    </lineage>
</organism>
<dbReference type="InterPro" id="IPR013656">
    <property type="entry name" value="PAS_4"/>
</dbReference>
<dbReference type="Pfam" id="PF00563">
    <property type="entry name" value="EAL"/>
    <property type="match status" value="1"/>
</dbReference>
<dbReference type="PANTHER" id="PTHR44757">
    <property type="entry name" value="DIGUANYLATE CYCLASE DGCP"/>
    <property type="match status" value="1"/>
</dbReference>
<gene>
    <name evidence="4" type="ORF">MNBD_GAMMA15-900</name>
</gene>
<protein>
    <submittedName>
        <fullName evidence="4">Diguanylate cyclase/phosphodiesterase (GGDEF &amp; EAL domains) with PAS/PAC sensor(S)</fullName>
    </submittedName>
</protein>
<dbReference type="SUPFAM" id="SSF141868">
    <property type="entry name" value="EAL domain-like"/>
    <property type="match status" value="1"/>
</dbReference>
<dbReference type="InterPro" id="IPR000160">
    <property type="entry name" value="GGDEF_dom"/>
</dbReference>
<proteinExistence type="predicted"/>
<dbReference type="Gene3D" id="3.20.20.450">
    <property type="entry name" value="EAL domain"/>
    <property type="match status" value="1"/>
</dbReference>
<dbReference type="SMART" id="SM00267">
    <property type="entry name" value="GGDEF"/>
    <property type="match status" value="1"/>
</dbReference>
<dbReference type="InterPro" id="IPR043128">
    <property type="entry name" value="Rev_trsase/Diguanyl_cyclase"/>
</dbReference>
<dbReference type="InterPro" id="IPR000014">
    <property type="entry name" value="PAS"/>
</dbReference>
<dbReference type="AlphaFoldDB" id="A0A3B0YHM1"/>
<accession>A0A3B0YHM1</accession>
<dbReference type="Gene3D" id="3.30.450.20">
    <property type="entry name" value="PAS domain"/>
    <property type="match status" value="1"/>
</dbReference>
<dbReference type="Gene3D" id="6.10.340.10">
    <property type="match status" value="1"/>
</dbReference>